<dbReference type="AlphaFoldDB" id="A0AAW8GDI2"/>
<keyword evidence="2" id="KW-0812">Transmembrane</keyword>
<feature type="domain" description="FHA" evidence="3">
    <location>
        <begin position="136"/>
        <end position="197"/>
    </location>
</feature>
<dbReference type="InterPro" id="IPR008984">
    <property type="entry name" value="SMAD_FHA_dom_sf"/>
</dbReference>
<dbReference type="SUPFAM" id="SSF49879">
    <property type="entry name" value="SMAD/FHA domain"/>
    <property type="match status" value="1"/>
</dbReference>
<evidence type="ECO:0000256" key="2">
    <source>
        <dbReference type="SAM" id="Phobius"/>
    </source>
</evidence>
<protein>
    <submittedName>
        <fullName evidence="4">PSer/pThr/pTyr-binding forkhead associated (FHA) protein</fullName>
    </submittedName>
</protein>
<dbReference type="Gene3D" id="2.60.200.20">
    <property type="match status" value="1"/>
</dbReference>
<dbReference type="Proteomes" id="UP001234354">
    <property type="component" value="Unassembled WGS sequence"/>
</dbReference>
<comment type="caution">
    <text evidence="4">The sequence shown here is derived from an EMBL/GenBank/DDBJ whole genome shotgun (WGS) entry which is preliminary data.</text>
</comment>
<evidence type="ECO:0000313" key="5">
    <source>
        <dbReference type="Proteomes" id="UP001234354"/>
    </source>
</evidence>
<evidence type="ECO:0000313" key="4">
    <source>
        <dbReference type="EMBL" id="MDQ1119280.1"/>
    </source>
</evidence>
<organism evidence="4 5">
    <name type="scientific">Pseudoxanthomonas winnipegensis</name>
    <dbReference type="NCBI Taxonomy" id="2480810"/>
    <lineage>
        <taxon>Bacteria</taxon>
        <taxon>Pseudomonadati</taxon>
        <taxon>Pseudomonadota</taxon>
        <taxon>Gammaproteobacteria</taxon>
        <taxon>Lysobacterales</taxon>
        <taxon>Lysobacteraceae</taxon>
        <taxon>Pseudoxanthomonas</taxon>
    </lineage>
</organism>
<feature type="transmembrane region" description="Helical" evidence="2">
    <location>
        <begin position="242"/>
        <end position="261"/>
    </location>
</feature>
<dbReference type="EMBL" id="JAUTBB010000001">
    <property type="protein sequence ID" value="MDQ1119280.1"/>
    <property type="molecule type" value="Genomic_DNA"/>
</dbReference>
<accession>A0AAW8GDI2</accession>
<keyword evidence="2" id="KW-0472">Membrane</keyword>
<evidence type="ECO:0000259" key="3">
    <source>
        <dbReference type="Pfam" id="PF00498"/>
    </source>
</evidence>
<keyword evidence="2" id="KW-1133">Transmembrane helix</keyword>
<dbReference type="CDD" id="cd00060">
    <property type="entry name" value="FHA"/>
    <property type="match status" value="1"/>
</dbReference>
<feature type="region of interest" description="Disordered" evidence="1">
    <location>
        <begin position="211"/>
        <end position="230"/>
    </location>
</feature>
<gene>
    <name evidence="4" type="ORF">QE383_001588</name>
</gene>
<reference evidence="4" key="1">
    <citation type="submission" date="2023-07" db="EMBL/GenBank/DDBJ databases">
        <title>Functional and genomic diversity of the sorghum phyllosphere microbiome.</title>
        <authorList>
            <person name="Shade A."/>
        </authorList>
    </citation>
    <scope>NUCLEOTIDE SEQUENCE</scope>
    <source>
        <strain evidence="4">SORGH_AS_0908</strain>
    </source>
</reference>
<proteinExistence type="predicted"/>
<evidence type="ECO:0000256" key="1">
    <source>
        <dbReference type="SAM" id="MobiDB-lite"/>
    </source>
</evidence>
<sequence length="263" mass="27427">MQNLSLHFPQGRTADRALGTGIHRIVREASGTIGVGDAVPGALLVQFSLDRRGLWLQVPPGMRGIHVNGRPVRRMAMLRPGDAVYADGVEVLVRGQAPRPASSAPMAQAEPDPRVVLRGIGGRHHGRAFTIGSGCSVGAGREADIVLDAPHLSGLHAVLGRVSGGVLLRHLQGGVTSVVNGVPVHEAVLNAGDQVAFDPQSRFVVEIPWSQPDPSDPAASETTVSAPTPAVAPRASLKRWPWLLLAAAVLAGVLALLLLFAPA</sequence>
<name>A0AAW8GDI2_9GAMM</name>
<dbReference type="InterPro" id="IPR000253">
    <property type="entry name" value="FHA_dom"/>
</dbReference>
<dbReference type="Pfam" id="PF00498">
    <property type="entry name" value="FHA"/>
    <property type="match status" value="1"/>
</dbReference>